<accession>A0A4Z1TBC4</accession>
<evidence type="ECO:0000256" key="3">
    <source>
        <dbReference type="ARBA" id="ARBA00012656"/>
    </source>
</evidence>
<feature type="compositionally biased region" description="Polar residues" evidence="12">
    <location>
        <begin position="416"/>
        <end position="434"/>
    </location>
</feature>
<evidence type="ECO:0000256" key="11">
    <source>
        <dbReference type="ARBA" id="ARBA00047658"/>
    </source>
</evidence>
<dbReference type="Proteomes" id="UP000315496">
    <property type="component" value="Chromosome 1"/>
</dbReference>
<dbReference type="VEuPathDB" id="GiardiaDB:GMRT_15504"/>
<reference evidence="14 15" key="1">
    <citation type="submission" date="2019-05" db="EMBL/GenBank/DDBJ databases">
        <title>The compact genome of Giardia muris reveals important steps in the evolution of intestinal protozoan parasites.</title>
        <authorList>
            <person name="Xu F."/>
            <person name="Jimenez-Gonzalez A."/>
            <person name="Einarsson E."/>
            <person name="Astvaldsson A."/>
            <person name="Peirasmaki D."/>
            <person name="Eckmann L."/>
            <person name="Andersson J.O."/>
            <person name="Svard S.G."/>
            <person name="Jerlstrom-Hultqvist J."/>
        </authorList>
    </citation>
    <scope>NUCLEOTIDE SEQUENCE [LARGE SCALE GENOMIC DNA]</scope>
    <source>
        <strain evidence="14 15">Roberts-Thomson</strain>
    </source>
</reference>
<comment type="similarity">
    <text evidence="2">Belongs to the protein prenyltransferase subunit beta family.</text>
</comment>
<dbReference type="GO" id="GO:0046872">
    <property type="term" value="F:metal ion binding"/>
    <property type="evidence" value="ECO:0007669"/>
    <property type="project" value="UniProtKB-KW"/>
</dbReference>
<feature type="region of interest" description="Disordered" evidence="12">
    <location>
        <begin position="416"/>
        <end position="446"/>
    </location>
</feature>
<evidence type="ECO:0000256" key="8">
    <source>
        <dbReference type="ARBA" id="ARBA00022833"/>
    </source>
</evidence>
<dbReference type="EMBL" id="VDLU01000001">
    <property type="protein sequence ID" value="TNJ29829.1"/>
    <property type="molecule type" value="Genomic_DNA"/>
</dbReference>
<evidence type="ECO:0000256" key="2">
    <source>
        <dbReference type="ARBA" id="ARBA00010497"/>
    </source>
</evidence>
<dbReference type="EC" id="2.5.1.60" evidence="3"/>
<name>A0A4Z1TBC4_GIAMU</name>
<dbReference type="OrthoDB" id="5428259at2759"/>
<gene>
    <name evidence="14" type="ORF">GMRT_15504</name>
</gene>
<keyword evidence="6" id="KW-0479">Metal-binding</keyword>
<proteinExistence type="inferred from homology"/>
<feature type="region of interest" description="Disordered" evidence="12">
    <location>
        <begin position="1002"/>
        <end position="1062"/>
    </location>
</feature>
<dbReference type="SUPFAM" id="SSF48239">
    <property type="entry name" value="Terpenoid cyclases/Protein prenyltransferases"/>
    <property type="match status" value="1"/>
</dbReference>
<dbReference type="CDD" id="cd02894">
    <property type="entry name" value="GGTase-II"/>
    <property type="match status" value="1"/>
</dbReference>
<evidence type="ECO:0000313" key="14">
    <source>
        <dbReference type="EMBL" id="TNJ29829.1"/>
    </source>
</evidence>
<evidence type="ECO:0000256" key="12">
    <source>
        <dbReference type="SAM" id="MobiDB-lite"/>
    </source>
</evidence>
<dbReference type="GO" id="GO:0004663">
    <property type="term" value="F:Rab geranylgeranyltransferase activity"/>
    <property type="evidence" value="ECO:0007669"/>
    <property type="project" value="UniProtKB-EC"/>
</dbReference>
<evidence type="ECO:0000256" key="7">
    <source>
        <dbReference type="ARBA" id="ARBA00022737"/>
    </source>
</evidence>
<evidence type="ECO:0000256" key="9">
    <source>
        <dbReference type="ARBA" id="ARBA00030816"/>
    </source>
</evidence>
<dbReference type="InterPro" id="IPR001330">
    <property type="entry name" value="Prenyltrans"/>
</dbReference>
<dbReference type="InterPro" id="IPR045089">
    <property type="entry name" value="PGGT1B-like"/>
</dbReference>
<comment type="cofactor">
    <cofactor evidence="1">
        <name>Zn(2+)</name>
        <dbReference type="ChEBI" id="CHEBI:29105"/>
    </cofactor>
</comment>
<dbReference type="PANTHER" id="PTHR11774:SF11">
    <property type="entry name" value="GERANYLGERANYL TRANSFERASE TYPE-2 SUBUNIT BETA"/>
    <property type="match status" value="1"/>
</dbReference>
<dbReference type="InterPro" id="IPR008930">
    <property type="entry name" value="Terpenoid_cyclase/PrenylTrfase"/>
</dbReference>
<keyword evidence="4" id="KW-0637">Prenyltransferase</keyword>
<evidence type="ECO:0000259" key="13">
    <source>
        <dbReference type="Pfam" id="PF00432"/>
    </source>
</evidence>
<dbReference type="Gene3D" id="1.50.10.20">
    <property type="match status" value="1"/>
</dbReference>
<keyword evidence="15" id="KW-1185">Reference proteome</keyword>
<feature type="compositionally biased region" description="Polar residues" evidence="12">
    <location>
        <begin position="1018"/>
        <end position="1028"/>
    </location>
</feature>
<dbReference type="GO" id="GO:0005968">
    <property type="term" value="C:Rab-protein geranylgeranyltransferase complex"/>
    <property type="evidence" value="ECO:0007669"/>
    <property type="project" value="TreeGrafter"/>
</dbReference>
<keyword evidence="5 14" id="KW-0808">Transferase</keyword>
<comment type="catalytic activity">
    <reaction evidence="11">
        <text>geranylgeranyl diphosphate + L-cysteinyl-[protein] = S-geranylgeranyl-L-cysteinyl-[protein] + diphosphate</text>
        <dbReference type="Rhea" id="RHEA:21240"/>
        <dbReference type="Rhea" id="RHEA-COMP:10131"/>
        <dbReference type="Rhea" id="RHEA-COMP:11537"/>
        <dbReference type="ChEBI" id="CHEBI:29950"/>
        <dbReference type="ChEBI" id="CHEBI:33019"/>
        <dbReference type="ChEBI" id="CHEBI:57533"/>
        <dbReference type="ChEBI" id="CHEBI:86021"/>
        <dbReference type="EC" id="2.5.1.60"/>
    </reaction>
</comment>
<dbReference type="AlphaFoldDB" id="A0A4Z1TBC4"/>
<organism evidence="14 15">
    <name type="scientific">Giardia muris</name>
    <dbReference type="NCBI Taxonomy" id="5742"/>
    <lineage>
        <taxon>Eukaryota</taxon>
        <taxon>Metamonada</taxon>
        <taxon>Diplomonadida</taxon>
        <taxon>Hexamitidae</taxon>
        <taxon>Giardiinae</taxon>
        <taxon>Giardia</taxon>
    </lineage>
</organism>
<dbReference type="PANTHER" id="PTHR11774">
    <property type="entry name" value="GERANYLGERANYL TRANSFERASE TYPE BETA SUBUNIT"/>
    <property type="match status" value="1"/>
</dbReference>
<sequence length="1062" mass="114070">MVLGDDTQKTLAFLLGEIDAIRSPPTVEHALQSAVGLSGLYWALGAAYILRGRPLSDALIQEVSPSSDLTTEMIVDYVRACLVTNNDYLGQRTTSSTGFAAFSGCPGHAPHLLQTTSALQVLLMLHHFNDVISPELGLILAQTIKELQDPTTGGFHGDHLTGEIDTRYAYAAVLSLTLLTERIPHLLKRPLSALIDVPALIRHLIACFNGDGGFGTRPGDESHGGQTFCCVAALKILGAIDQIPDPLLLVWWLSQRQCTNGGLCGRPDKSPDSCYSWWIGSPLHLVLDSFETLRVPGNGQPISLSLLKDFIDACYDQTTGGVADRPENAPDAYHTFFSLASCSIFGLIDGLSPVDPALALPKVVLASSRQTQHVLTSPQRPFQMQTRITPALPLPVPKKRLDFVPMGTRYEPVMDSSRTCDLSISGSRDTSSLAQPPRPPPAPVSEARANNTLRIIMDSKISELRKLKTLLDLEQDAVTKIHEYIQSHQGSIPEFLLEKDCSAVTRSGFLVSSLGPRGEVNYVPQRNAPETDEDTDIYIPRNEEYSFSTGLPAMDLMEARALDLLASAIRGKERLTRYEDEEGCIYLNPQAIDVSTTTGETDLLKHDLELVCESPIARARTSSNSFARVSSSIFPRDVRTRPIEIVSDRVAADKSERRTPRAFGSLSSSTVHVPRATTIGSDRTRSTSLFTTLPDGPFPDGVLLTDTEQGTPSNFTSDLPPTLVTGSAADSCGPAPKPDKVTFASPLHSDSEKTIGPPMVELFGASGYPDQMSTVTSSAIVNTYTERDLSRYPSFSFLNSAPGLVGSTATRGTPTNEIGYDSYDAPSFLRVQGAMHSSNVYGSVALPLKLNQGLGGNMSIGSFSTLPLRREPHANAAASVLLPEPVGRGAAQSSFLEYPPLPGSSIGASMNLRATRMAPSSGVYVRRPTVLSTIAHDILARLQGPAKRRQMYNASDGIQQSTLGGASLDISRIHTIVQTPSKLSQKAEVKDPVQDSETISIIAPGDQPENDQPEALNAGTSLFNSKSHSSVDRTAAAPDHTLSGNTAVDEVQEPVVGPGTGE</sequence>
<comment type="caution">
    <text evidence="14">The sequence shown here is derived from an EMBL/GenBank/DDBJ whole genome shotgun (WGS) entry which is preliminary data.</text>
</comment>
<dbReference type="Pfam" id="PF00432">
    <property type="entry name" value="Prenyltrans"/>
    <property type="match status" value="1"/>
</dbReference>
<dbReference type="InterPro" id="IPR026873">
    <property type="entry name" value="Ptb1"/>
</dbReference>
<evidence type="ECO:0000256" key="10">
    <source>
        <dbReference type="ARBA" id="ARBA00032766"/>
    </source>
</evidence>
<keyword evidence="8" id="KW-0862">Zinc</keyword>
<feature type="domain" description="Prenyltransferase alpha-alpha toroid" evidence="13">
    <location>
        <begin position="33"/>
        <end position="359"/>
    </location>
</feature>
<protein>
    <recommendedName>
        <fullName evidence="3">protein geranylgeranyltransferase type II</fullName>
        <ecNumber evidence="3">2.5.1.60</ecNumber>
    </recommendedName>
    <alternativeName>
        <fullName evidence="9">Geranylgeranyl transferase type II subunit beta</fullName>
    </alternativeName>
    <alternativeName>
        <fullName evidence="10">Type II protein geranyl-geranyltransferase subunit beta</fullName>
    </alternativeName>
</protein>
<keyword evidence="7" id="KW-0677">Repeat</keyword>
<evidence type="ECO:0000313" key="15">
    <source>
        <dbReference type="Proteomes" id="UP000315496"/>
    </source>
</evidence>
<evidence type="ECO:0000256" key="5">
    <source>
        <dbReference type="ARBA" id="ARBA00022679"/>
    </source>
</evidence>
<evidence type="ECO:0000256" key="6">
    <source>
        <dbReference type="ARBA" id="ARBA00022723"/>
    </source>
</evidence>
<evidence type="ECO:0000256" key="1">
    <source>
        <dbReference type="ARBA" id="ARBA00001947"/>
    </source>
</evidence>
<evidence type="ECO:0000256" key="4">
    <source>
        <dbReference type="ARBA" id="ARBA00022602"/>
    </source>
</evidence>